<gene>
    <name evidence="1" type="ORF">T265_05548</name>
</gene>
<dbReference type="CTD" id="20319730"/>
<reference evidence="1 2" key="1">
    <citation type="submission" date="2013-11" db="EMBL/GenBank/DDBJ databases">
        <title>Opisthorchis viverrini - life in the bile duct.</title>
        <authorList>
            <person name="Young N.D."/>
            <person name="Nagarajan N."/>
            <person name="Lin S.J."/>
            <person name="Korhonen P.K."/>
            <person name="Jex A.R."/>
            <person name="Hall R.S."/>
            <person name="Safavi-Hemami H."/>
            <person name="Kaewkong W."/>
            <person name="Bertrand D."/>
            <person name="Gao S."/>
            <person name="Seet Q."/>
            <person name="Wongkham S."/>
            <person name="Teh B.T."/>
            <person name="Wongkham C."/>
            <person name="Intapan P.M."/>
            <person name="Maleewong W."/>
            <person name="Yang X."/>
            <person name="Hu M."/>
            <person name="Wang Z."/>
            <person name="Hofmann A."/>
            <person name="Sternberg P.W."/>
            <person name="Tan P."/>
            <person name="Wang J."/>
            <person name="Gasser R.B."/>
        </authorList>
    </citation>
    <scope>NUCLEOTIDE SEQUENCE [LARGE SCALE GENOMIC DNA]</scope>
</reference>
<name>A0A075AF51_OPIVI</name>
<organism evidence="1 2">
    <name type="scientific">Opisthorchis viverrini</name>
    <name type="common">Southeast Asian liver fluke</name>
    <dbReference type="NCBI Taxonomy" id="6198"/>
    <lineage>
        <taxon>Eukaryota</taxon>
        <taxon>Metazoa</taxon>
        <taxon>Spiralia</taxon>
        <taxon>Lophotrochozoa</taxon>
        <taxon>Platyhelminthes</taxon>
        <taxon>Trematoda</taxon>
        <taxon>Digenea</taxon>
        <taxon>Opisthorchiida</taxon>
        <taxon>Opisthorchiata</taxon>
        <taxon>Opisthorchiidae</taxon>
        <taxon>Opisthorchis</taxon>
    </lineage>
</organism>
<proteinExistence type="predicted"/>
<dbReference type="AlphaFoldDB" id="A0A075AF51"/>
<dbReference type="GeneID" id="20319730"/>
<dbReference type="Proteomes" id="UP000054324">
    <property type="component" value="Unassembled WGS sequence"/>
</dbReference>
<accession>A0A075AF51</accession>
<dbReference type="EMBL" id="KL596724">
    <property type="protein sequence ID" value="KER27369.1"/>
    <property type="molecule type" value="Genomic_DNA"/>
</dbReference>
<dbReference type="KEGG" id="ovi:T265_05548"/>
<keyword evidence="2" id="KW-1185">Reference proteome</keyword>
<protein>
    <submittedName>
        <fullName evidence="1">Uncharacterized protein</fullName>
    </submittedName>
</protein>
<dbReference type="RefSeq" id="XP_009168853.1">
    <property type="nucleotide sequence ID" value="XM_009170589.1"/>
</dbReference>
<sequence length="66" mass="7854">MTQISGTMEFYRFGHFNTFGIAFAGRNFRKEKTRCNVKKRHMGFLSEEEKQAIKDKEKQRRAHIVS</sequence>
<evidence type="ECO:0000313" key="2">
    <source>
        <dbReference type="Proteomes" id="UP000054324"/>
    </source>
</evidence>
<evidence type="ECO:0000313" key="1">
    <source>
        <dbReference type="EMBL" id="KER27369.1"/>
    </source>
</evidence>